<name>A0ABR6YMD5_9BURK</name>
<reference evidence="1 2" key="1">
    <citation type="submission" date="2020-08" db="EMBL/GenBank/DDBJ databases">
        <title>Novel species isolated from subtropical streams in China.</title>
        <authorList>
            <person name="Lu H."/>
        </authorList>
    </citation>
    <scope>NUCLEOTIDE SEQUENCE [LARGE SCALE GENOMIC DNA]</scope>
    <source>
        <strain evidence="1 2">FT31W</strain>
    </source>
</reference>
<accession>A0ABR6YMD5</accession>
<keyword evidence="2" id="KW-1185">Reference proteome</keyword>
<evidence type="ECO:0000313" key="1">
    <source>
        <dbReference type="EMBL" id="MBC3885062.1"/>
    </source>
</evidence>
<sequence>MTDRHFPPFLIPAFRHIMLLGGMACCAATASASNDLALQLETSLLTDSNPFRFYDHQTDAQRLEIQRLTDMINTTDVRGGAIIPLLSEQTRLILTGSLGNRHYKDYRQLDHQQAAGDAVLEWQASKMLDGRVAAGKDKRLFQYINGTLTERDLAHQTTGSADINLKISDEWQLRSRWFRSELAYDLPVNQLYNLTERGQQAGALYLSPTGSSIGAGIRHSDVSYPDRTPQQIADLDRHYQENEFFLDAEWQYSVKTATSAHLGMIRRRYTVLDERNSNLFNAIWRGVYRYSPKLRLDVQLYNRPFSIVDPAVLYVTSKGIRFDALWHWSDKTRFNFSTLWQASDQQLIPRLTLPGNTSRQENLQRIGAGASYQLERGFRVFFDSFYERTTRKADDQQLKQAVVKLGLEYTFENLPGSAAKTGLLRYQQSLSASDPIRE</sequence>
<organism evidence="1 2">
    <name type="scientific">Undibacterium griseum</name>
    <dbReference type="NCBI Taxonomy" id="2762295"/>
    <lineage>
        <taxon>Bacteria</taxon>
        <taxon>Pseudomonadati</taxon>
        <taxon>Pseudomonadota</taxon>
        <taxon>Betaproteobacteria</taxon>
        <taxon>Burkholderiales</taxon>
        <taxon>Oxalobacteraceae</taxon>
        <taxon>Undibacterium</taxon>
    </lineage>
</organism>
<dbReference type="RefSeq" id="WP_186862602.1">
    <property type="nucleotide sequence ID" value="NZ_JACOGC010000002.1"/>
</dbReference>
<evidence type="ECO:0000313" key="2">
    <source>
        <dbReference type="Proteomes" id="UP000613113"/>
    </source>
</evidence>
<dbReference type="EMBL" id="JACOGC010000002">
    <property type="protein sequence ID" value="MBC3885062.1"/>
    <property type="molecule type" value="Genomic_DNA"/>
</dbReference>
<dbReference type="Proteomes" id="UP000613113">
    <property type="component" value="Unassembled WGS sequence"/>
</dbReference>
<proteinExistence type="predicted"/>
<protein>
    <submittedName>
        <fullName evidence="1">Uncharacterized protein</fullName>
    </submittedName>
</protein>
<comment type="caution">
    <text evidence="1">The sequence shown here is derived from an EMBL/GenBank/DDBJ whole genome shotgun (WGS) entry which is preliminary data.</text>
</comment>
<gene>
    <name evidence="1" type="ORF">H8K27_07980</name>
</gene>